<dbReference type="HOGENOM" id="CLU_067571_0_0_11"/>
<feature type="transmembrane region" description="Helical" evidence="2">
    <location>
        <begin position="224"/>
        <end position="242"/>
    </location>
</feature>
<protein>
    <recommendedName>
        <fullName evidence="5">Secreted protein</fullName>
    </recommendedName>
</protein>
<dbReference type="Proteomes" id="UP000001685">
    <property type="component" value="Chromosome"/>
</dbReference>
<keyword evidence="2" id="KW-0812">Transmembrane</keyword>
<evidence type="ECO:0000313" key="3">
    <source>
        <dbReference type="EMBL" id="BAG22003.1"/>
    </source>
</evidence>
<reference evidence="4" key="1">
    <citation type="journal article" date="2008" name="J. Bacteriol.">
        <title>Genome sequence of the streptomycin-producing microorganism Streptomyces griseus IFO 13350.</title>
        <authorList>
            <person name="Ohnishi Y."/>
            <person name="Ishikawa J."/>
            <person name="Hara H."/>
            <person name="Suzuki H."/>
            <person name="Ikenoya M."/>
            <person name="Ikeda H."/>
            <person name="Yamashita A."/>
            <person name="Hattori M."/>
            <person name="Horinouchi S."/>
        </authorList>
    </citation>
    <scope>NUCLEOTIDE SEQUENCE [LARGE SCALE GENOMIC DNA]</scope>
    <source>
        <strain evidence="4">JCM 4626 / NBRC 13350</strain>
    </source>
</reference>
<gene>
    <name evidence="3" type="ordered locus">SGR_5174</name>
</gene>
<organism evidence="3 4">
    <name type="scientific">Streptomyces griseus subsp. griseus (strain JCM 4626 / CBS 651.72 / NBRC 13350 / KCC S-0626 / ISP 5235)</name>
    <dbReference type="NCBI Taxonomy" id="455632"/>
    <lineage>
        <taxon>Bacteria</taxon>
        <taxon>Bacillati</taxon>
        <taxon>Actinomycetota</taxon>
        <taxon>Actinomycetes</taxon>
        <taxon>Kitasatosporales</taxon>
        <taxon>Streptomycetaceae</taxon>
        <taxon>Streptomyces</taxon>
    </lineage>
</organism>
<dbReference type="KEGG" id="sgr:SGR_5174"/>
<evidence type="ECO:0000256" key="2">
    <source>
        <dbReference type="SAM" id="Phobius"/>
    </source>
</evidence>
<dbReference type="NCBIfam" id="NF040672">
    <property type="entry name" value="SCO2322_fam"/>
    <property type="match status" value="1"/>
</dbReference>
<proteinExistence type="predicted"/>
<evidence type="ECO:0000313" key="4">
    <source>
        <dbReference type="Proteomes" id="UP000001685"/>
    </source>
</evidence>
<dbReference type="eggNOG" id="ENOG50332M6">
    <property type="taxonomic scope" value="Bacteria"/>
</dbReference>
<dbReference type="RefSeq" id="WP_012381132.1">
    <property type="nucleotide sequence ID" value="NC_010572.1"/>
</dbReference>
<evidence type="ECO:0008006" key="5">
    <source>
        <dbReference type="Google" id="ProtNLM"/>
    </source>
</evidence>
<sequence>MNRTRRAPVPSPVLARSRSPLVALLAALVAASAVLLGAGSAEAAGYRYWSFWEGNGKNWEYATQGPSLLRPDDGTVQGFRFAVSEDSGDAAQPRRAPGFGAICADTPAKDGRKRVALVIDPGTSADAPDGEKPPAPRTACAQVAPDASSAEALAAVAKPLRYDSSAMLCAISGYPESGCGEQVSGEDGSAKPSSSPEPSGSARPGDASGAARDDGDGSGGGPSAGLLVGIGAVLLLGAAAVVQARRRR</sequence>
<name>B1VYL8_STRGG</name>
<dbReference type="AlphaFoldDB" id="B1VYL8"/>
<dbReference type="PATRIC" id="fig|455632.4.peg.5300"/>
<feature type="compositionally biased region" description="Low complexity" evidence="1">
    <location>
        <begin position="198"/>
        <end position="210"/>
    </location>
</feature>
<evidence type="ECO:0000256" key="1">
    <source>
        <dbReference type="SAM" id="MobiDB-lite"/>
    </source>
</evidence>
<dbReference type="NCBIfam" id="NF040681">
    <property type="entry name" value="GPS-CTERM"/>
    <property type="match status" value="1"/>
</dbReference>
<keyword evidence="2" id="KW-0472">Membrane</keyword>
<feature type="region of interest" description="Disordered" evidence="1">
    <location>
        <begin position="179"/>
        <end position="223"/>
    </location>
</feature>
<dbReference type="InterPro" id="IPR047703">
    <property type="entry name" value="SCO2322-like"/>
</dbReference>
<dbReference type="EMBL" id="AP009493">
    <property type="protein sequence ID" value="BAG22003.1"/>
    <property type="molecule type" value="Genomic_DNA"/>
</dbReference>
<dbReference type="InterPro" id="IPR047704">
    <property type="entry name" value="GPS-CTERM"/>
</dbReference>
<keyword evidence="2" id="KW-1133">Transmembrane helix</keyword>
<accession>B1VYL8</accession>